<dbReference type="Pfam" id="PF04253">
    <property type="entry name" value="TFR_dimer"/>
    <property type="match status" value="1"/>
</dbReference>
<accession>A0A9W7SIG3</accession>
<dbReference type="PANTHER" id="PTHR10404:SF71">
    <property type="entry name" value="CARBOXYPEPTIDASE TRE2, PUTATIVE (AFU_ORTHOLOGUE AFUA_3G10650)-RELATED"/>
    <property type="match status" value="1"/>
</dbReference>
<keyword evidence="2" id="KW-0121">Carboxypeptidase</keyword>
<dbReference type="SUPFAM" id="SSF47672">
    <property type="entry name" value="Transferrin receptor-like dimerisation domain"/>
    <property type="match status" value="1"/>
</dbReference>
<keyword evidence="3" id="KW-1185">Reference proteome</keyword>
<evidence type="ECO:0000313" key="2">
    <source>
        <dbReference type="EMBL" id="KAH9810138.1"/>
    </source>
</evidence>
<dbReference type="InterPro" id="IPR007365">
    <property type="entry name" value="TFR-like_dimer_dom"/>
</dbReference>
<feature type="domain" description="Transferrin receptor-like dimerisation" evidence="1">
    <location>
        <begin position="11"/>
        <end position="131"/>
    </location>
</feature>
<organism evidence="2 3">
    <name type="scientific">Teratosphaeria destructans</name>
    <dbReference type="NCBI Taxonomy" id="418781"/>
    <lineage>
        <taxon>Eukaryota</taxon>
        <taxon>Fungi</taxon>
        <taxon>Dikarya</taxon>
        <taxon>Ascomycota</taxon>
        <taxon>Pezizomycotina</taxon>
        <taxon>Dothideomycetes</taxon>
        <taxon>Dothideomycetidae</taxon>
        <taxon>Mycosphaerellales</taxon>
        <taxon>Teratosphaeriaceae</taxon>
        <taxon>Teratosphaeria</taxon>
    </lineage>
</organism>
<dbReference type="Gene3D" id="1.20.930.40">
    <property type="entry name" value="Transferrin receptor-like, dimerisation domain"/>
    <property type="match status" value="1"/>
</dbReference>
<name>A0A9W7SIG3_9PEZI</name>
<keyword evidence="2" id="KW-0645">Protease</keyword>
<dbReference type="GO" id="GO:0004180">
    <property type="term" value="F:carboxypeptidase activity"/>
    <property type="evidence" value="ECO:0007669"/>
    <property type="project" value="UniProtKB-KW"/>
</dbReference>
<dbReference type="InterPro" id="IPR036757">
    <property type="entry name" value="TFR-like_dimer_dom_sf"/>
</dbReference>
<evidence type="ECO:0000259" key="1">
    <source>
        <dbReference type="Pfam" id="PF04253"/>
    </source>
</evidence>
<dbReference type="PANTHER" id="PTHR10404">
    <property type="entry name" value="N-ACETYLATED-ALPHA-LINKED ACIDIC DIPEPTIDASE"/>
    <property type="match status" value="1"/>
</dbReference>
<reference evidence="2 3" key="1">
    <citation type="journal article" date="2018" name="IMA Fungus">
        <title>IMA Genome-F 10: Nine draft genome sequences of Claviceps purpurea s.lat., including C. arundinis, C. humidiphila, and C. cf. spartinae, pseudomolecules for the pitch canker pathogen Fusarium circinatum, draft genome of Davidsoniella eucalypti, Grosmannia galeiformis, Quambalaria eucalypti, and Teratosphaeria destructans.</title>
        <authorList>
            <person name="Wingfield B.D."/>
            <person name="Liu M."/>
            <person name="Nguyen H.D."/>
            <person name="Lane F.A."/>
            <person name="Morgan S.W."/>
            <person name="De Vos L."/>
            <person name="Wilken P.M."/>
            <person name="Duong T.A."/>
            <person name="Aylward J."/>
            <person name="Coetzee M.P."/>
            <person name="Dadej K."/>
            <person name="De Beer Z.W."/>
            <person name="Findlay W."/>
            <person name="Havenga M."/>
            <person name="Kolarik M."/>
            <person name="Menzies J.G."/>
            <person name="Naidoo K."/>
            <person name="Pochopski O."/>
            <person name="Shoukouhi P."/>
            <person name="Santana Q.C."/>
            <person name="Seifert K.A."/>
            <person name="Soal N."/>
            <person name="Steenkamp E.T."/>
            <person name="Tatham C.T."/>
            <person name="van der Nest M.A."/>
            <person name="Wingfield M.J."/>
        </authorList>
    </citation>
    <scope>NUCLEOTIDE SEQUENCE [LARGE SCALE GENOMIC DNA]</scope>
    <source>
        <strain evidence="2">CMW44962</strain>
    </source>
</reference>
<sequence>ADLRAATNFTTRPLTDAVALLAKNAETFHRFEEIWTANVLAQGGLESGARLDWNERVARFETDLLDPEGLPGRTQFKHVVWSPARWGGAAAVGFAGVRDAVEGERDGEGWQEAGRMVERAAERVRIAAGRLLESS</sequence>
<dbReference type="Proteomes" id="UP001138500">
    <property type="component" value="Unassembled WGS sequence"/>
</dbReference>
<dbReference type="AlphaFoldDB" id="A0A9W7SIG3"/>
<dbReference type="InterPro" id="IPR039373">
    <property type="entry name" value="Peptidase_M28B"/>
</dbReference>
<protein>
    <submittedName>
        <fullName evidence="2">Glutamate carboxypeptidase AMP1</fullName>
    </submittedName>
</protein>
<gene>
    <name evidence="2" type="ORF">Tdes44962_MAKER01113</name>
</gene>
<feature type="non-terminal residue" evidence="2">
    <location>
        <position position="1"/>
    </location>
</feature>
<dbReference type="EMBL" id="RIBY02002533">
    <property type="protein sequence ID" value="KAH9810138.1"/>
    <property type="molecule type" value="Genomic_DNA"/>
</dbReference>
<reference evidence="2 3" key="2">
    <citation type="journal article" date="2021" name="Curr. Genet.">
        <title>Genetic response to nitrogen starvation in the aggressive Eucalyptus foliar pathogen Teratosphaeria destructans.</title>
        <authorList>
            <person name="Havenga M."/>
            <person name="Wingfield B.D."/>
            <person name="Wingfield M.J."/>
            <person name="Dreyer L.L."/>
            <person name="Roets F."/>
            <person name="Aylward J."/>
        </authorList>
    </citation>
    <scope>NUCLEOTIDE SEQUENCE [LARGE SCALE GENOMIC DNA]</scope>
    <source>
        <strain evidence="2">CMW44962</strain>
    </source>
</reference>
<proteinExistence type="predicted"/>
<comment type="caution">
    <text evidence="2">The sequence shown here is derived from an EMBL/GenBank/DDBJ whole genome shotgun (WGS) entry which is preliminary data.</text>
</comment>
<keyword evidence="2" id="KW-0378">Hydrolase</keyword>
<evidence type="ECO:0000313" key="3">
    <source>
        <dbReference type="Proteomes" id="UP001138500"/>
    </source>
</evidence>